<sequence>MRAVPRSVLLVLCLLALLAAGTFVALRETAPDQTLRSPRSGDTSAGYRPGTVAADLDGATQTAVEVLPRALGYDYRSLPAGLRRATALMSPSFAKEFRRTFEGSAAKLARSKKAVTRATVRAAGIVRASDREVTCLVYVDQVLVSSATLKDTEAPVRVSQNRVLVGLVRSGESWKVDSIRPF</sequence>
<comment type="caution">
    <text evidence="2">The sequence shown here is derived from an EMBL/GenBank/DDBJ whole genome shotgun (WGS) entry which is preliminary data.</text>
</comment>
<evidence type="ECO:0000313" key="3">
    <source>
        <dbReference type="Proteomes" id="UP001183648"/>
    </source>
</evidence>
<dbReference type="Proteomes" id="UP001183648">
    <property type="component" value="Unassembled WGS sequence"/>
</dbReference>
<organism evidence="2 3">
    <name type="scientific">Nocardioides marmoribigeumensis</name>
    <dbReference type="NCBI Taxonomy" id="433649"/>
    <lineage>
        <taxon>Bacteria</taxon>
        <taxon>Bacillati</taxon>
        <taxon>Actinomycetota</taxon>
        <taxon>Actinomycetes</taxon>
        <taxon>Propionibacteriales</taxon>
        <taxon>Nocardioidaceae</taxon>
        <taxon>Nocardioides</taxon>
    </lineage>
</organism>
<evidence type="ECO:0000256" key="1">
    <source>
        <dbReference type="SAM" id="MobiDB-lite"/>
    </source>
</evidence>
<name>A0ABU2BVA3_9ACTN</name>
<gene>
    <name evidence="2" type="ORF">J2S63_002123</name>
</gene>
<keyword evidence="3" id="KW-1185">Reference proteome</keyword>
<evidence type="ECO:0000313" key="2">
    <source>
        <dbReference type="EMBL" id="MDR7362570.1"/>
    </source>
</evidence>
<proteinExistence type="predicted"/>
<feature type="region of interest" description="Disordered" evidence="1">
    <location>
        <begin position="31"/>
        <end position="51"/>
    </location>
</feature>
<dbReference type="RefSeq" id="WP_310301875.1">
    <property type="nucleotide sequence ID" value="NZ_BAAAPS010000008.1"/>
</dbReference>
<accession>A0ABU2BVA3</accession>
<reference evidence="2 3" key="1">
    <citation type="submission" date="2023-07" db="EMBL/GenBank/DDBJ databases">
        <title>Sequencing the genomes of 1000 actinobacteria strains.</title>
        <authorList>
            <person name="Klenk H.-P."/>
        </authorList>
    </citation>
    <scope>NUCLEOTIDE SEQUENCE [LARGE SCALE GENOMIC DNA]</scope>
    <source>
        <strain evidence="2 3">DSM 19426</strain>
    </source>
</reference>
<dbReference type="EMBL" id="JAVDYG010000001">
    <property type="protein sequence ID" value="MDR7362570.1"/>
    <property type="molecule type" value="Genomic_DNA"/>
</dbReference>
<feature type="compositionally biased region" description="Polar residues" evidence="1">
    <location>
        <begin position="31"/>
        <end position="43"/>
    </location>
</feature>
<protein>
    <submittedName>
        <fullName evidence="2">Mce-associated membrane protein</fullName>
    </submittedName>
</protein>